<evidence type="ECO:0000313" key="2">
    <source>
        <dbReference type="Proteomes" id="UP000232615"/>
    </source>
</evidence>
<dbReference type="EMBL" id="KF483846">
    <property type="protein sequence ID" value="AHC55120.1"/>
    <property type="molecule type" value="Genomic_DNA"/>
</dbReference>
<sequence>MRVSLSQAKLLAKKLGVDLVSVPLPVWRYAIEVETEHLETVDCDMLTVAKVALDHLLEYGAPYYAKLREMEEDLEKYWKGKKRPPIFCLGKECRKNAKRKCEKFKTFAD</sequence>
<evidence type="ECO:0000313" key="1">
    <source>
        <dbReference type="EMBL" id="AHC55120.1"/>
    </source>
</evidence>
<reference evidence="1 2" key="1">
    <citation type="journal article" date="2014" name="Arch. Virol.">
        <title>Complete genome sequence of Tunisvirus, a new member of the proposed family Marseilleviridae.</title>
        <authorList>
            <person name="Aherfi S."/>
            <person name="Boughalmi M."/>
            <person name="Pagnier I."/>
            <person name="Fournous G."/>
            <person name="La Scola B."/>
            <person name="Raoult D."/>
            <person name="Colson P."/>
        </authorList>
    </citation>
    <scope>NUCLEOTIDE SEQUENCE [LARGE SCALE GENOMIC DNA]</scope>
    <source>
        <strain evidence="1 2">U484</strain>
    </source>
</reference>
<organism evidence="1 2">
    <name type="scientific">Tunisvirus fontaine2</name>
    <dbReference type="NCBI Taxonomy" id="1421067"/>
    <lineage>
        <taxon>Viruses</taxon>
        <taxon>Varidnaviria</taxon>
        <taxon>Bamfordvirae</taxon>
        <taxon>Nucleocytoviricota</taxon>
        <taxon>Megaviricetes</taxon>
        <taxon>Pimascovirales</taxon>
        <taxon>Pimascovirales incertae sedis</taxon>
        <taxon>Marseilleviridae</taxon>
        <taxon>Losannavirus</taxon>
        <taxon>Losannavirus tunisense</taxon>
    </lineage>
</organism>
<dbReference type="Proteomes" id="UP000232615">
    <property type="component" value="Segment"/>
</dbReference>
<name>V9SEH5_9VIRU</name>
<protein>
    <submittedName>
        <fullName evidence="1">Uncharacterized protein</fullName>
    </submittedName>
</protein>
<dbReference type="Pfam" id="PF18905">
    <property type="entry name" value="DUF5661"/>
    <property type="match status" value="1"/>
</dbReference>
<accession>V9SEH5</accession>
<dbReference type="InterPro" id="IPR043720">
    <property type="entry name" value="DUF5661"/>
</dbReference>
<proteinExistence type="predicted"/>
<gene>
    <name evidence="1" type="ORF">TNS_ORF402</name>
</gene>
<keyword evidence="2" id="KW-1185">Reference proteome</keyword>